<evidence type="ECO:0000313" key="2">
    <source>
        <dbReference type="EMBL" id="PWA35436.1"/>
    </source>
</evidence>
<keyword evidence="1" id="KW-0472">Membrane</keyword>
<accession>A0A2U1KF75</accession>
<keyword evidence="1" id="KW-1133">Transmembrane helix</keyword>
<dbReference type="EMBL" id="PKPP01020016">
    <property type="protein sequence ID" value="PWA35436.1"/>
    <property type="molecule type" value="Genomic_DNA"/>
</dbReference>
<comment type="caution">
    <text evidence="2">The sequence shown here is derived from an EMBL/GenBank/DDBJ whole genome shotgun (WGS) entry which is preliminary data.</text>
</comment>
<dbReference type="Proteomes" id="UP000245207">
    <property type="component" value="Unassembled WGS sequence"/>
</dbReference>
<organism evidence="2 3">
    <name type="scientific">Artemisia annua</name>
    <name type="common">Sweet wormwood</name>
    <dbReference type="NCBI Taxonomy" id="35608"/>
    <lineage>
        <taxon>Eukaryota</taxon>
        <taxon>Viridiplantae</taxon>
        <taxon>Streptophyta</taxon>
        <taxon>Embryophyta</taxon>
        <taxon>Tracheophyta</taxon>
        <taxon>Spermatophyta</taxon>
        <taxon>Magnoliopsida</taxon>
        <taxon>eudicotyledons</taxon>
        <taxon>Gunneridae</taxon>
        <taxon>Pentapetalae</taxon>
        <taxon>asterids</taxon>
        <taxon>campanulids</taxon>
        <taxon>Asterales</taxon>
        <taxon>Asteraceae</taxon>
        <taxon>Asteroideae</taxon>
        <taxon>Anthemideae</taxon>
        <taxon>Artemisiinae</taxon>
        <taxon>Artemisia</taxon>
    </lineage>
</organism>
<dbReference type="AlphaFoldDB" id="A0A2U1KF75"/>
<evidence type="ECO:0000313" key="3">
    <source>
        <dbReference type="Proteomes" id="UP000245207"/>
    </source>
</evidence>
<keyword evidence="3" id="KW-1185">Reference proteome</keyword>
<name>A0A2U1KF75_ARTAN</name>
<reference evidence="2 3" key="1">
    <citation type="journal article" date="2018" name="Mol. Plant">
        <title>The genome of Artemisia annua provides insight into the evolution of Asteraceae family and artemisinin biosynthesis.</title>
        <authorList>
            <person name="Shen Q."/>
            <person name="Zhang L."/>
            <person name="Liao Z."/>
            <person name="Wang S."/>
            <person name="Yan T."/>
            <person name="Shi P."/>
            <person name="Liu M."/>
            <person name="Fu X."/>
            <person name="Pan Q."/>
            <person name="Wang Y."/>
            <person name="Lv Z."/>
            <person name="Lu X."/>
            <person name="Zhang F."/>
            <person name="Jiang W."/>
            <person name="Ma Y."/>
            <person name="Chen M."/>
            <person name="Hao X."/>
            <person name="Li L."/>
            <person name="Tang Y."/>
            <person name="Lv G."/>
            <person name="Zhou Y."/>
            <person name="Sun X."/>
            <person name="Brodelius P.E."/>
            <person name="Rose J.K.C."/>
            <person name="Tang K."/>
        </authorList>
    </citation>
    <scope>NUCLEOTIDE SEQUENCE [LARGE SCALE GENOMIC DNA]</scope>
    <source>
        <strain evidence="3">cv. Huhao1</strain>
        <tissue evidence="2">Leaf</tissue>
    </source>
</reference>
<gene>
    <name evidence="2" type="ORF">CTI12_AA609490</name>
</gene>
<proteinExistence type="predicted"/>
<feature type="transmembrane region" description="Helical" evidence="1">
    <location>
        <begin position="86"/>
        <end position="110"/>
    </location>
</feature>
<keyword evidence="1" id="KW-0812">Transmembrane</keyword>
<protein>
    <submittedName>
        <fullName evidence="2">Uncharacterized protein</fullName>
    </submittedName>
</protein>
<feature type="transmembrane region" description="Helical" evidence="1">
    <location>
        <begin position="29"/>
        <end position="47"/>
    </location>
</feature>
<feature type="transmembrane region" description="Helical" evidence="1">
    <location>
        <begin position="5"/>
        <end position="23"/>
    </location>
</feature>
<sequence>MSYTYTVLIILYAVAAIFLAYVSKEDLEFLAWIIALLMLIVVFAVSVDEIWGIFEVLHPVVILALVGIVVFFIGLVGQPIGFSMPYLVIFVTIALPMLIVSLCMNIRGFLREIRVMRFSGS</sequence>
<evidence type="ECO:0000256" key="1">
    <source>
        <dbReference type="SAM" id="Phobius"/>
    </source>
</evidence>
<feature type="transmembrane region" description="Helical" evidence="1">
    <location>
        <begin position="59"/>
        <end position="80"/>
    </location>
</feature>